<dbReference type="OrthoDB" id="175190at2"/>
<gene>
    <name evidence="2" type="ORF">EI77_04389</name>
</gene>
<dbReference type="Proteomes" id="UP000295662">
    <property type="component" value="Unassembled WGS sequence"/>
</dbReference>
<protein>
    <submittedName>
        <fullName evidence="2">Putative secreted protein with PEP-CTERM sorting signal</fullName>
    </submittedName>
</protein>
<dbReference type="RefSeq" id="WP_133797362.1">
    <property type="nucleotide sequence ID" value="NZ_SOCA01000014.1"/>
</dbReference>
<keyword evidence="3" id="KW-1185">Reference proteome</keyword>
<dbReference type="InterPro" id="IPR013424">
    <property type="entry name" value="Ice-binding_C"/>
</dbReference>
<evidence type="ECO:0000313" key="2">
    <source>
        <dbReference type="EMBL" id="TDU63181.1"/>
    </source>
</evidence>
<proteinExistence type="predicted"/>
<evidence type="ECO:0000256" key="1">
    <source>
        <dbReference type="SAM" id="SignalP"/>
    </source>
</evidence>
<feature type="chain" id="PRO_5020653451" evidence="1">
    <location>
        <begin position="20"/>
        <end position="1175"/>
    </location>
</feature>
<reference evidence="2 3" key="1">
    <citation type="submission" date="2019-03" db="EMBL/GenBank/DDBJ databases">
        <title>Genomic Encyclopedia of Archaeal and Bacterial Type Strains, Phase II (KMG-II): from individual species to whole genera.</title>
        <authorList>
            <person name="Goeker M."/>
        </authorList>
    </citation>
    <scope>NUCLEOTIDE SEQUENCE [LARGE SCALE GENOMIC DNA]</scope>
    <source>
        <strain evidence="2 3">ATCC 25309</strain>
    </source>
</reference>
<keyword evidence="1" id="KW-0732">Signal</keyword>
<dbReference type="NCBIfam" id="TIGR02595">
    <property type="entry name" value="PEP_CTERM"/>
    <property type="match status" value="1"/>
</dbReference>
<evidence type="ECO:0000313" key="3">
    <source>
        <dbReference type="Proteomes" id="UP000295662"/>
    </source>
</evidence>
<comment type="caution">
    <text evidence="2">The sequence shown here is derived from an EMBL/GenBank/DDBJ whole genome shotgun (WGS) entry which is preliminary data.</text>
</comment>
<dbReference type="EMBL" id="SOCA01000014">
    <property type="protein sequence ID" value="TDU63181.1"/>
    <property type="molecule type" value="Genomic_DNA"/>
</dbReference>
<feature type="signal peptide" evidence="1">
    <location>
        <begin position="1"/>
        <end position="19"/>
    </location>
</feature>
<sequence length="1175" mass="119407">MRRFFIAATCLALAIHASAADIAGTYSANTTLANGDTWTGGDVTINTGIIVNIGTGSTVTFNSTVNSSSTGGRILAGSGTLKIDSGGRLLIDTTSTNDNITVSGAASLINDGTYQIDCGSDFRLSGLGSSFTNNGLIHKTQGSDGSSNDPAYIYPSSPSQGGAFVNNGDIQVDAGHLNISGARTTAGAATSNGGDFTVANGATLSFTGGWTLLRGVSSMTGTGAVALTNENPSAATGGIFSALAAITILDVTGDGLLWTTGILDGNGNTLRNDGILRLTGTGAVVQGTGSVENGADGTFLLQSGTLTLTDANFTNRGTMTLETASAGTAVTLAGTGTLINAAGGTFTLKTGTLNTSTAIQNDGTLVLDSAGTLTLGGSGTLTNTATGLFSLIRGTLTLNGSQLINNGIAEFITNANKTLTGSGRFINNNTFNHVFSGSADNLSISGTVTFENNGVYDFQAGGDILFSSSGTFENNGILKKTSNTGDTSFVYGTAGFIAADGSEIQSTLGTLRLASGGTSVAGATWTANGGTLDIAGVWSGVIKGSSSSSMRITDSANASVVSELTVGLGGLSFDISGNGIVWSQHNINTQGYTLTNLGIFGTASSSTKTLTGGGEFVNASGGVFNQGNGVLTLSDNSIFRNQGTWNIAAGASYTGAGSFINDSTGTVQWTGGTLGIAPTVTYRNDGIFEITGTGTRTLANEGQLLISSTGTFNWSSGSTLTINANTSLRNEGTFNFENPGTRTINGSGEWRNASTGIVNWNTSATWSIGADVSVINDGTFNVNGTANRTISGVGTFINNGTFNLISVGSDNLVGLTSGGEFINNGLYVFGDINDFEMREGYTFTNSATGIIRKNATTSSSDPAQFYSSDGDVGAGTFDNQGTVEVLGGNFRVTTSLTTDFDDLNFVQSDGAGTLTGGTWIANATATGLATIDLEPFGNTSGLTRIGTAATVELINGGRLTQIISLTQVDGALYVQGQTFTPSAAFQVNASGTLGGDGTIGRAITVAGKVIPGGTRGTAIGTLTVGSSATFLSDALLQVQIKGSLAFVDVSLDQAARNAFIIGLGDLDPNGTQHDSLEVSGTLTFSTGTRVEVVPDGISYQSGMVFDLLDFAGLGIAGVTDADAPGILELPDIDDLGLTWDTSLFVSHGIIYITPEPSRMLLLMLGGVWAFSRRRR</sequence>
<name>A0A4R7RIU4_9BACT</name>
<dbReference type="AlphaFoldDB" id="A0A4R7RIU4"/>
<organism evidence="2 3">
    <name type="scientific">Prosthecobacter fusiformis</name>
    <dbReference type="NCBI Taxonomy" id="48464"/>
    <lineage>
        <taxon>Bacteria</taxon>
        <taxon>Pseudomonadati</taxon>
        <taxon>Verrucomicrobiota</taxon>
        <taxon>Verrucomicrobiia</taxon>
        <taxon>Verrucomicrobiales</taxon>
        <taxon>Verrucomicrobiaceae</taxon>
        <taxon>Prosthecobacter</taxon>
    </lineage>
</organism>
<accession>A0A4R7RIU4</accession>